<feature type="region of interest" description="Disordered" evidence="1">
    <location>
        <begin position="372"/>
        <end position="594"/>
    </location>
</feature>
<dbReference type="PANTHER" id="PTHR34119">
    <property type="entry name" value="HYDROXYPROLINE-RICH GLYCOPROTEIN-LIKE"/>
    <property type="match status" value="1"/>
</dbReference>
<organism evidence="2 3">
    <name type="scientific">Trapa natans</name>
    <name type="common">Water chestnut</name>
    <dbReference type="NCBI Taxonomy" id="22666"/>
    <lineage>
        <taxon>Eukaryota</taxon>
        <taxon>Viridiplantae</taxon>
        <taxon>Streptophyta</taxon>
        <taxon>Embryophyta</taxon>
        <taxon>Tracheophyta</taxon>
        <taxon>Spermatophyta</taxon>
        <taxon>Magnoliopsida</taxon>
        <taxon>eudicotyledons</taxon>
        <taxon>Gunneridae</taxon>
        <taxon>Pentapetalae</taxon>
        <taxon>rosids</taxon>
        <taxon>malvids</taxon>
        <taxon>Myrtales</taxon>
        <taxon>Lythraceae</taxon>
        <taxon>Trapa</taxon>
    </lineage>
</organism>
<protein>
    <recommendedName>
        <fullName evidence="4">Hydroxyproline-rich glycoprotein family protein</fullName>
    </recommendedName>
</protein>
<dbReference type="Gene3D" id="1.20.1270.60">
    <property type="entry name" value="Arfaptin homology (AH) domain/BAR domain"/>
    <property type="match status" value="1"/>
</dbReference>
<accession>A0AAN7KFM1</accession>
<feature type="compositionally biased region" description="Low complexity" evidence="1">
    <location>
        <begin position="513"/>
        <end position="534"/>
    </location>
</feature>
<dbReference type="SUPFAM" id="SSF103657">
    <property type="entry name" value="BAR/IMD domain-like"/>
    <property type="match status" value="1"/>
</dbReference>
<name>A0AAN7KFM1_TRANT</name>
<dbReference type="EMBL" id="JAXQNO010000023">
    <property type="protein sequence ID" value="KAK4765237.1"/>
    <property type="molecule type" value="Genomic_DNA"/>
</dbReference>
<proteinExistence type="predicted"/>
<gene>
    <name evidence="2" type="ORF">SAY86_026327</name>
</gene>
<sequence>MKTSLRKLGRFALHRHVDSTERRYLRSLSKLDEFSQASQDLDNMRDCYDSLLSAAAATTNSAYEFSESLRELGSCLFEKTSVNEDEESRKVLLMLGKVQLEIHKLLDRYRSYVSQTITVPSQSLLNELQTVEPYLFSMCCRSLYQYMAVNHRENGRSRTGKGENFSVQQVQDAHEQYDEEATLFIFRLKSLKQGQSRSLLTQAVRHHAAQLHLFRKSLRHLEAPEPHVKLIAEEQHIDYHLNGLEDDDDVYAENEDEVASADADCHYRNKYISRNNGELSFDYNRADHPQVDKPTQRHLMELDAVDLTFPSVSTIENLEENLETNPREISAINEDIKMYSQSAPLLAEKRSSDLSDLMLLMRQSSVRKLQTYVLPTPEDPKSPVSRKPFDTSTFTSKTSLNRHNQMVWHSSPLEPQKHGKKSSDDKHFGGLGSSTLPFLKDSSRKSNSSNLPPPLAEGFLFSQFDPGTTPSSRKFERQAYSGPLAKKPESSQSLPEHPQPSSGPIQRNPISQPLPSSPKASSISSSPLTSSPKINELHELPRPPVSSTGISGRPFGAGGYSPLLVSRGPQDTSVKSESMAAGAASPLPRPPPVVSRSFSIPTSVGKVMISVPPNVEMPKGVSSPVSASLSLLNIRPKQID</sequence>
<comment type="caution">
    <text evidence="2">The sequence shown here is derived from an EMBL/GenBank/DDBJ whole genome shotgun (WGS) entry which is preliminary data.</text>
</comment>
<evidence type="ECO:0000256" key="1">
    <source>
        <dbReference type="SAM" id="MobiDB-lite"/>
    </source>
</evidence>
<evidence type="ECO:0008006" key="4">
    <source>
        <dbReference type="Google" id="ProtNLM"/>
    </source>
</evidence>
<feature type="compositionally biased region" description="Polar residues" evidence="1">
    <location>
        <begin position="390"/>
        <end position="408"/>
    </location>
</feature>
<dbReference type="CDD" id="cd07307">
    <property type="entry name" value="BAR"/>
    <property type="match status" value="1"/>
</dbReference>
<reference evidence="2 3" key="1">
    <citation type="journal article" date="2023" name="Hortic Res">
        <title>Pangenome of water caltrop reveals structural variations and asymmetric subgenome divergence after allopolyploidization.</title>
        <authorList>
            <person name="Zhang X."/>
            <person name="Chen Y."/>
            <person name="Wang L."/>
            <person name="Yuan Y."/>
            <person name="Fang M."/>
            <person name="Shi L."/>
            <person name="Lu R."/>
            <person name="Comes H.P."/>
            <person name="Ma Y."/>
            <person name="Chen Y."/>
            <person name="Huang G."/>
            <person name="Zhou Y."/>
            <person name="Zheng Z."/>
            <person name="Qiu Y."/>
        </authorList>
    </citation>
    <scope>NUCLEOTIDE SEQUENCE [LARGE SCALE GENOMIC DNA]</scope>
    <source>
        <strain evidence="2">F231</strain>
    </source>
</reference>
<evidence type="ECO:0000313" key="2">
    <source>
        <dbReference type="EMBL" id="KAK4765237.1"/>
    </source>
</evidence>
<dbReference type="PANTHER" id="PTHR34119:SF1">
    <property type="entry name" value="OS04G0394700 PROTEIN"/>
    <property type="match status" value="1"/>
</dbReference>
<dbReference type="Proteomes" id="UP001346149">
    <property type="component" value="Unassembled WGS sequence"/>
</dbReference>
<feature type="compositionally biased region" description="Polar residues" evidence="1">
    <location>
        <begin position="490"/>
        <end position="511"/>
    </location>
</feature>
<keyword evidence="3" id="KW-1185">Reference proteome</keyword>
<dbReference type="AlphaFoldDB" id="A0AAN7KFM1"/>
<dbReference type="InterPro" id="IPR037488">
    <property type="entry name" value="At2g33490-like"/>
</dbReference>
<evidence type="ECO:0000313" key="3">
    <source>
        <dbReference type="Proteomes" id="UP001346149"/>
    </source>
</evidence>
<dbReference type="InterPro" id="IPR027267">
    <property type="entry name" value="AH/BAR_dom_sf"/>
</dbReference>
<feature type="compositionally biased region" description="Basic and acidic residues" evidence="1">
    <location>
        <begin position="415"/>
        <end position="428"/>
    </location>
</feature>